<protein>
    <submittedName>
        <fullName evidence="1">Uncharacterized protein</fullName>
    </submittedName>
</protein>
<proteinExistence type="predicted"/>
<gene>
    <name evidence="1" type="ORF">GPM918_LOCUS26280</name>
    <name evidence="2" type="ORF">SRO942_LOCUS26400</name>
</gene>
<evidence type="ECO:0000313" key="3">
    <source>
        <dbReference type="Proteomes" id="UP000663829"/>
    </source>
</evidence>
<dbReference type="EMBL" id="CAJOBC010015841">
    <property type="protein sequence ID" value="CAF4025490.1"/>
    <property type="molecule type" value="Genomic_DNA"/>
</dbReference>
<dbReference type="Proteomes" id="UP000681722">
    <property type="component" value="Unassembled WGS sequence"/>
</dbReference>
<keyword evidence="3" id="KW-1185">Reference proteome</keyword>
<comment type="caution">
    <text evidence="1">The sequence shown here is derived from an EMBL/GenBank/DDBJ whole genome shotgun (WGS) entry which is preliminary data.</text>
</comment>
<evidence type="ECO:0000313" key="2">
    <source>
        <dbReference type="EMBL" id="CAF4025490.1"/>
    </source>
</evidence>
<dbReference type="Proteomes" id="UP000663829">
    <property type="component" value="Unassembled WGS sequence"/>
</dbReference>
<accession>A0A815A920</accession>
<dbReference type="AlphaFoldDB" id="A0A815A920"/>
<dbReference type="EMBL" id="CAJNOQ010010524">
    <property type="protein sequence ID" value="CAF1254175.1"/>
    <property type="molecule type" value="Genomic_DNA"/>
</dbReference>
<organism evidence="1 3">
    <name type="scientific">Didymodactylos carnosus</name>
    <dbReference type="NCBI Taxonomy" id="1234261"/>
    <lineage>
        <taxon>Eukaryota</taxon>
        <taxon>Metazoa</taxon>
        <taxon>Spiralia</taxon>
        <taxon>Gnathifera</taxon>
        <taxon>Rotifera</taxon>
        <taxon>Eurotatoria</taxon>
        <taxon>Bdelloidea</taxon>
        <taxon>Philodinida</taxon>
        <taxon>Philodinidae</taxon>
        <taxon>Didymodactylos</taxon>
    </lineage>
</organism>
<sequence length="136" mass="15291">MTLRTLDITFGKKPFRQKTIRHGEMSCAVSPTGEMSCAVSPTGEMSYAVENSDSSWKSFYNIESKNCLLQGYGDDLTAICKGNDRKYIVKKLMVFIKEIDKTLKDLTSEIIIHLIGINTYNQYGQHTVDNYDSACA</sequence>
<reference evidence="1" key="1">
    <citation type="submission" date="2021-02" db="EMBL/GenBank/DDBJ databases">
        <authorList>
            <person name="Nowell W R."/>
        </authorList>
    </citation>
    <scope>NUCLEOTIDE SEQUENCE</scope>
</reference>
<name>A0A815A920_9BILA</name>
<evidence type="ECO:0000313" key="1">
    <source>
        <dbReference type="EMBL" id="CAF1254175.1"/>
    </source>
</evidence>